<accession>A0ABR1ZJI8</accession>
<comment type="caution">
    <text evidence="1">The sequence shown here is derived from an EMBL/GenBank/DDBJ whole genome shotgun (WGS) entry which is preliminary data.</text>
</comment>
<dbReference type="Proteomes" id="UP001396334">
    <property type="component" value="Unassembled WGS sequence"/>
</dbReference>
<evidence type="ECO:0000313" key="1">
    <source>
        <dbReference type="EMBL" id="KAK8480701.1"/>
    </source>
</evidence>
<organism evidence="1 2">
    <name type="scientific">Hibiscus sabdariffa</name>
    <name type="common">roselle</name>
    <dbReference type="NCBI Taxonomy" id="183260"/>
    <lineage>
        <taxon>Eukaryota</taxon>
        <taxon>Viridiplantae</taxon>
        <taxon>Streptophyta</taxon>
        <taxon>Embryophyta</taxon>
        <taxon>Tracheophyta</taxon>
        <taxon>Spermatophyta</taxon>
        <taxon>Magnoliopsida</taxon>
        <taxon>eudicotyledons</taxon>
        <taxon>Gunneridae</taxon>
        <taxon>Pentapetalae</taxon>
        <taxon>rosids</taxon>
        <taxon>malvids</taxon>
        <taxon>Malvales</taxon>
        <taxon>Malvaceae</taxon>
        <taxon>Malvoideae</taxon>
        <taxon>Hibiscus</taxon>
    </lineage>
</organism>
<evidence type="ECO:0000313" key="2">
    <source>
        <dbReference type="Proteomes" id="UP001396334"/>
    </source>
</evidence>
<keyword evidence="2" id="KW-1185">Reference proteome</keyword>
<proteinExistence type="predicted"/>
<protein>
    <submittedName>
        <fullName evidence="1">Uncharacterized protein</fullName>
    </submittedName>
</protein>
<reference evidence="1 2" key="1">
    <citation type="journal article" date="2024" name="G3 (Bethesda)">
        <title>Genome assembly of Hibiscus sabdariffa L. provides insights into metabolisms of medicinal natural products.</title>
        <authorList>
            <person name="Kim T."/>
        </authorList>
    </citation>
    <scope>NUCLEOTIDE SEQUENCE [LARGE SCALE GENOMIC DNA]</scope>
    <source>
        <strain evidence="1">TK-2024</strain>
        <tissue evidence="1">Old leaves</tissue>
    </source>
</reference>
<dbReference type="EMBL" id="JBBPBN010000998">
    <property type="protein sequence ID" value="KAK8480701.1"/>
    <property type="molecule type" value="Genomic_DNA"/>
</dbReference>
<name>A0ABR1ZJI8_9ROSI</name>
<gene>
    <name evidence="1" type="ORF">V6N11_046134</name>
</gene>
<sequence length="118" mass="13528">MAVKFLLTYYKKSKSVFKELNQVMFVVELDERASTESEIYSCSSVSTYGTLFLDSELEMLDETVLGASLDLGMRFRVANEQREKIRLWLLSLEEFRRREICCCFTATLGVGQGSIEVV</sequence>